<feature type="compositionally biased region" description="Basic residues" evidence="1">
    <location>
        <begin position="163"/>
        <end position="176"/>
    </location>
</feature>
<comment type="caution">
    <text evidence="2">The sequence shown here is derived from an EMBL/GenBank/DDBJ whole genome shotgun (WGS) entry which is preliminary data.</text>
</comment>
<protein>
    <submittedName>
        <fullName evidence="2">Uncharacterized protein</fullName>
    </submittedName>
</protein>
<feature type="compositionally biased region" description="Polar residues" evidence="1">
    <location>
        <begin position="107"/>
        <end position="119"/>
    </location>
</feature>
<accession>A0A9N7TMT4</accession>
<dbReference type="EMBL" id="CADEAL010000112">
    <property type="protein sequence ID" value="CAB1414523.1"/>
    <property type="molecule type" value="Genomic_DNA"/>
</dbReference>
<gene>
    <name evidence="2" type="ORF">PLEPLA_LOCUS2232</name>
</gene>
<evidence type="ECO:0000313" key="2">
    <source>
        <dbReference type="EMBL" id="CAB1414523.1"/>
    </source>
</evidence>
<name>A0A9N7TMT4_PLEPL</name>
<keyword evidence="3" id="KW-1185">Reference proteome</keyword>
<feature type="compositionally biased region" description="Polar residues" evidence="1">
    <location>
        <begin position="17"/>
        <end position="26"/>
    </location>
</feature>
<dbReference type="Proteomes" id="UP001153269">
    <property type="component" value="Unassembled WGS sequence"/>
</dbReference>
<feature type="region of interest" description="Disordered" evidence="1">
    <location>
        <begin position="78"/>
        <end position="134"/>
    </location>
</feature>
<sequence length="176" mass="19107">MTDCSTVSAVSEWEPTDSPTPTQSSLGKAFQAALMELFSGELTRALASGGDSPPAASTEHRLPLVLTRSPIKDYLHVSRVEDVEESRRRDADRDADGGVAGRELGTNPPNMQGRLSHSGTDAERRLPHNLADAHTASETDDCAFQFWSRSGGLHAQSSSLEARRRRVHVSLRKGRS</sequence>
<evidence type="ECO:0000313" key="3">
    <source>
        <dbReference type="Proteomes" id="UP001153269"/>
    </source>
</evidence>
<reference evidence="2" key="1">
    <citation type="submission" date="2020-03" db="EMBL/GenBank/DDBJ databases">
        <authorList>
            <person name="Weist P."/>
        </authorList>
    </citation>
    <scope>NUCLEOTIDE SEQUENCE</scope>
</reference>
<organism evidence="2 3">
    <name type="scientific">Pleuronectes platessa</name>
    <name type="common">European plaice</name>
    <dbReference type="NCBI Taxonomy" id="8262"/>
    <lineage>
        <taxon>Eukaryota</taxon>
        <taxon>Metazoa</taxon>
        <taxon>Chordata</taxon>
        <taxon>Craniata</taxon>
        <taxon>Vertebrata</taxon>
        <taxon>Euteleostomi</taxon>
        <taxon>Actinopterygii</taxon>
        <taxon>Neopterygii</taxon>
        <taxon>Teleostei</taxon>
        <taxon>Neoteleostei</taxon>
        <taxon>Acanthomorphata</taxon>
        <taxon>Carangaria</taxon>
        <taxon>Pleuronectiformes</taxon>
        <taxon>Pleuronectoidei</taxon>
        <taxon>Pleuronectidae</taxon>
        <taxon>Pleuronectes</taxon>
    </lineage>
</organism>
<proteinExistence type="predicted"/>
<evidence type="ECO:0000256" key="1">
    <source>
        <dbReference type="SAM" id="MobiDB-lite"/>
    </source>
</evidence>
<feature type="region of interest" description="Disordered" evidence="1">
    <location>
        <begin position="1"/>
        <end position="27"/>
    </location>
</feature>
<feature type="region of interest" description="Disordered" evidence="1">
    <location>
        <begin position="152"/>
        <end position="176"/>
    </location>
</feature>
<feature type="compositionally biased region" description="Basic and acidic residues" evidence="1">
    <location>
        <begin position="78"/>
        <end position="96"/>
    </location>
</feature>
<dbReference type="AlphaFoldDB" id="A0A9N7TMT4"/>